<comment type="caution">
    <text evidence="2">The sequence shown here is derived from an EMBL/GenBank/DDBJ whole genome shotgun (WGS) entry which is preliminary data.</text>
</comment>
<evidence type="ECO:0000313" key="3">
    <source>
        <dbReference type="Proteomes" id="UP000184267"/>
    </source>
</evidence>
<dbReference type="GO" id="GO:0016491">
    <property type="term" value="F:oxidoreductase activity"/>
    <property type="evidence" value="ECO:0007669"/>
    <property type="project" value="UniProtKB-KW"/>
</dbReference>
<organism evidence="2 3">
    <name type="scientific">Trametes pubescens</name>
    <name type="common">White-rot fungus</name>
    <dbReference type="NCBI Taxonomy" id="154538"/>
    <lineage>
        <taxon>Eukaryota</taxon>
        <taxon>Fungi</taxon>
        <taxon>Dikarya</taxon>
        <taxon>Basidiomycota</taxon>
        <taxon>Agaricomycotina</taxon>
        <taxon>Agaricomycetes</taxon>
        <taxon>Polyporales</taxon>
        <taxon>Polyporaceae</taxon>
        <taxon>Trametes</taxon>
    </lineage>
</organism>
<protein>
    <submittedName>
        <fullName evidence="2">Dehydrogenase/reductase SDR family member on chromosome X</fullName>
    </submittedName>
</protein>
<dbReference type="InterPro" id="IPR036291">
    <property type="entry name" value="NAD(P)-bd_dom_sf"/>
</dbReference>
<dbReference type="InterPro" id="IPR052228">
    <property type="entry name" value="Sec_Metab_Biosynth_Oxidored"/>
</dbReference>
<dbReference type="EMBL" id="MNAD01001178">
    <property type="protein sequence ID" value="OJT07407.1"/>
    <property type="molecule type" value="Genomic_DNA"/>
</dbReference>
<accession>A0A1M2VIK3</accession>
<dbReference type="PANTHER" id="PTHR47534">
    <property type="entry name" value="YALI0E05731P"/>
    <property type="match status" value="1"/>
</dbReference>
<keyword evidence="1" id="KW-0560">Oxidoreductase</keyword>
<dbReference type="InterPro" id="IPR002347">
    <property type="entry name" value="SDR_fam"/>
</dbReference>
<dbReference type="Proteomes" id="UP000184267">
    <property type="component" value="Unassembled WGS sequence"/>
</dbReference>
<evidence type="ECO:0000313" key="2">
    <source>
        <dbReference type="EMBL" id="OJT07407.1"/>
    </source>
</evidence>
<name>A0A1M2VIK3_TRAPU</name>
<dbReference type="Pfam" id="PF00106">
    <property type="entry name" value="adh_short"/>
    <property type="match status" value="1"/>
</dbReference>
<proteinExistence type="predicted"/>
<dbReference type="OrthoDB" id="2898509at2759"/>
<sequence>MPSLAIARSANSAALSALAHIPVAIFVGGTSGIGRATAEAFARHTRGNARIILIGRNKAAADAVLASFPKPPAAAKHEFVACDVSRMRNIHAITSTLIARLPKVNYLVLSPGLLNFKGRDETDEGIDRRLGLHYYARWKFTYDLLPLLRKAKDAGEDARVLSVLGAGYGMEADLKDLGLKTSYSIPRAGRMSPTYTDLMMESFAEQHPDIAFVHANPGGVRTSLLEHAYPSLKRLSGAFDLLLYPFTNSAADCAEYMLYALLQSGNGASRRGSKGEDIGKWRYFGSDEARKAVWEHSKAEMDRALAISG</sequence>
<dbReference type="Gene3D" id="3.40.50.720">
    <property type="entry name" value="NAD(P)-binding Rossmann-like Domain"/>
    <property type="match status" value="1"/>
</dbReference>
<reference evidence="2 3" key="1">
    <citation type="submission" date="2016-10" db="EMBL/GenBank/DDBJ databases">
        <title>Genome sequence of the basidiomycete white-rot fungus Trametes pubescens.</title>
        <authorList>
            <person name="Makela M.R."/>
            <person name="Granchi Z."/>
            <person name="Peng M."/>
            <person name="De Vries R.P."/>
            <person name="Grigoriev I."/>
            <person name="Riley R."/>
            <person name="Hilden K."/>
        </authorList>
    </citation>
    <scope>NUCLEOTIDE SEQUENCE [LARGE SCALE GENOMIC DNA]</scope>
    <source>
        <strain evidence="2 3">FBCC735</strain>
    </source>
</reference>
<dbReference type="AlphaFoldDB" id="A0A1M2VIK3"/>
<keyword evidence="3" id="KW-1185">Reference proteome</keyword>
<dbReference type="STRING" id="154538.A0A1M2VIK3"/>
<evidence type="ECO:0000256" key="1">
    <source>
        <dbReference type="ARBA" id="ARBA00023002"/>
    </source>
</evidence>
<dbReference type="PANTHER" id="PTHR47534:SF3">
    <property type="entry name" value="ALCOHOL DEHYDROGENASE-LIKE C-TERMINAL DOMAIN-CONTAINING PROTEIN"/>
    <property type="match status" value="1"/>
</dbReference>
<dbReference type="SUPFAM" id="SSF51735">
    <property type="entry name" value="NAD(P)-binding Rossmann-fold domains"/>
    <property type="match status" value="1"/>
</dbReference>
<dbReference type="OMA" id="APHIYLI"/>
<gene>
    <name evidence="2" type="ORF">TRAPUB_1727</name>
</gene>